<dbReference type="Proteomes" id="UP000594759">
    <property type="component" value="Chromosome"/>
</dbReference>
<protein>
    <submittedName>
        <fullName evidence="1">Uncharacterized protein</fullName>
    </submittedName>
</protein>
<organism evidence="1 2">
    <name type="scientific">Pedobacter endophyticus</name>
    <dbReference type="NCBI Taxonomy" id="2789740"/>
    <lineage>
        <taxon>Bacteria</taxon>
        <taxon>Pseudomonadati</taxon>
        <taxon>Bacteroidota</taxon>
        <taxon>Sphingobacteriia</taxon>
        <taxon>Sphingobacteriales</taxon>
        <taxon>Sphingobacteriaceae</taxon>
        <taxon>Pedobacter</taxon>
    </lineage>
</organism>
<evidence type="ECO:0000313" key="1">
    <source>
        <dbReference type="EMBL" id="QPH38797.1"/>
    </source>
</evidence>
<dbReference type="KEGG" id="pex:IZT61_17240"/>
<gene>
    <name evidence="1" type="ORF">IZT61_17240</name>
</gene>
<proteinExistence type="predicted"/>
<keyword evidence="2" id="KW-1185">Reference proteome</keyword>
<dbReference type="EMBL" id="CP064939">
    <property type="protein sequence ID" value="QPH38797.1"/>
    <property type="molecule type" value="Genomic_DNA"/>
</dbReference>
<dbReference type="AlphaFoldDB" id="A0A7U3Q6J3"/>
<sequence length="72" mass="8384">MEATGKLTNVQLELLKLFQYNLSDAQLTDIKGMLARYFADVASSEMDKLWEEQSWDEKTIESWKDEHLRTSG</sequence>
<evidence type="ECO:0000313" key="2">
    <source>
        <dbReference type="Proteomes" id="UP000594759"/>
    </source>
</evidence>
<reference evidence="1 2" key="1">
    <citation type="submission" date="2020-11" db="EMBL/GenBank/DDBJ databases">
        <title>Pedobacter endophytica, an endophytic bacteria isolated form Carex pumila.</title>
        <authorList>
            <person name="Peng Y."/>
            <person name="Jiang L."/>
            <person name="Lee J."/>
        </authorList>
    </citation>
    <scope>NUCLEOTIDE SEQUENCE [LARGE SCALE GENOMIC DNA]</scope>
    <source>
        <strain evidence="1 2">JBR3-12</strain>
    </source>
</reference>
<dbReference type="RefSeq" id="WP_196098273.1">
    <property type="nucleotide sequence ID" value="NZ_CP064939.1"/>
</dbReference>
<accession>A0A7U3Q6J3</accession>
<name>A0A7U3Q6J3_9SPHI</name>